<dbReference type="Proteomes" id="UP000243975">
    <property type="component" value="Unassembled WGS sequence"/>
</dbReference>
<keyword evidence="2 4" id="KW-0863">Zinc-finger</keyword>
<evidence type="ECO:0000313" key="7">
    <source>
        <dbReference type="Proteomes" id="UP000243975"/>
    </source>
</evidence>
<reference evidence="6 7" key="1">
    <citation type="journal article" date="2016" name="Sci. Rep.">
        <title>The genome sequence of the outbreeding globe artichoke constructed de novo incorporating a phase-aware low-pass sequencing strategy of F1 progeny.</title>
        <authorList>
            <person name="Scaglione D."/>
            <person name="Reyes-Chin-Wo S."/>
            <person name="Acquadro A."/>
            <person name="Froenicke L."/>
            <person name="Portis E."/>
            <person name="Beitel C."/>
            <person name="Tirone M."/>
            <person name="Mauro R."/>
            <person name="Lo Monaco A."/>
            <person name="Mauromicale G."/>
            <person name="Faccioli P."/>
            <person name="Cattivelli L."/>
            <person name="Rieseberg L."/>
            <person name="Michelmore R."/>
            <person name="Lanteri S."/>
        </authorList>
    </citation>
    <scope>NUCLEOTIDE SEQUENCE [LARGE SCALE GENOMIC DNA]</scope>
    <source>
        <strain evidence="6">2C</strain>
    </source>
</reference>
<dbReference type="Gramene" id="KVI06843">
    <property type="protein sequence ID" value="KVI06843"/>
    <property type="gene ID" value="Ccrd_014804"/>
</dbReference>
<sequence length="368" mass="42426">MSNEDDQQLISNNVFNNAEDLNDALTEESDNNDVSSPYQSRTWTPNVGDMFKPIVGTKFGNLKDAFEGYKKYSKAAGFDVRKSTQRTDRKGIVLRKFFVCSKEDKQRYTQRLLDHETRTTTPMMETPLLIERHAAKVYTREIFYVVQQEIIASLWTCSALSKDIIQDRDKERKGEFKVLFDEKDHIITCTCLHFELYGILCRHAFYVLRHHEIKKIPKRYILQRWRKDAVKLPSTKAMLNGTSDTNNTLSDIYSSVGRVTSCLGNDIEKLGQFLECIKLFENELESNSISESSRSKKDTIDSFIGITQPAEITIKVPKNARNKGCGTSKRYVGAREESINKSSRGKRICRNCQQWANHDSRNCPKKKE</sequence>
<feature type="domain" description="SWIM-type" evidence="5">
    <location>
        <begin position="176"/>
        <end position="212"/>
    </location>
</feature>
<dbReference type="Pfam" id="PF04434">
    <property type="entry name" value="SWIM"/>
    <property type="match status" value="1"/>
</dbReference>
<dbReference type="STRING" id="59895.A0A118K417"/>
<comment type="caution">
    <text evidence="6">The sequence shown here is derived from an EMBL/GenBank/DDBJ whole genome shotgun (WGS) entry which is preliminary data.</text>
</comment>
<name>A0A118K417_CYNCS</name>
<gene>
    <name evidence="6" type="ORF">Ccrd_014804</name>
</gene>
<keyword evidence="1" id="KW-0479">Metal-binding</keyword>
<keyword evidence="7" id="KW-1185">Reference proteome</keyword>
<keyword evidence="3" id="KW-0862">Zinc</keyword>
<organism evidence="6 7">
    <name type="scientific">Cynara cardunculus var. scolymus</name>
    <name type="common">Globe artichoke</name>
    <name type="synonym">Cynara scolymus</name>
    <dbReference type="NCBI Taxonomy" id="59895"/>
    <lineage>
        <taxon>Eukaryota</taxon>
        <taxon>Viridiplantae</taxon>
        <taxon>Streptophyta</taxon>
        <taxon>Embryophyta</taxon>
        <taxon>Tracheophyta</taxon>
        <taxon>Spermatophyta</taxon>
        <taxon>Magnoliopsida</taxon>
        <taxon>eudicotyledons</taxon>
        <taxon>Gunneridae</taxon>
        <taxon>Pentapetalae</taxon>
        <taxon>asterids</taxon>
        <taxon>campanulids</taxon>
        <taxon>Asterales</taxon>
        <taxon>Asteraceae</taxon>
        <taxon>Carduoideae</taxon>
        <taxon>Cardueae</taxon>
        <taxon>Carduinae</taxon>
        <taxon>Cynara</taxon>
    </lineage>
</organism>
<protein>
    <submittedName>
        <fullName evidence="6">FAR1 DNA binding domain-containing protein</fullName>
    </submittedName>
</protein>
<evidence type="ECO:0000259" key="5">
    <source>
        <dbReference type="PROSITE" id="PS50966"/>
    </source>
</evidence>
<evidence type="ECO:0000256" key="4">
    <source>
        <dbReference type="PROSITE-ProRule" id="PRU00325"/>
    </source>
</evidence>
<dbReference type="AlphaFoldDB" id="A0A118K417"/>
<evidence type="ECO:0000256" key="1">
    <source>
        <dbReference type="ARBA" id="ARBA00022723"/>
    </source>
</evidence>
<dbReference type="EMBL" id="LEKV01001569">
    <property type="protein sequence ID" value="KVI06843.1"/>
    <property type="molecule type" value="Genomic_DNA"/>
</dbReference>
<dbReference type="PANTHER" id="PTHR47718:SF12">
    <property type="entry name" value="PROTEIN FAR1-RELATED SEQUENCE"/>
    <property type="match status" value="1"/>
</dbReference>
<evidence type="ECO:0000256" key="3">
    <source>
        <dbReference type="ARBA" id="ARBA00022833"/>
    </source>
</evidence>
<evidence type="ECO:0000313" key="6">
    <source>
        <dbReference type="EMBL" id="KVI06843.1"/>
    </source>
</evidence>
<dbReference type="OMA" id="HELWIAC"/>
<dbReference type="PANTHER" id="PTHR47718">
    <property type="entry name" value="OS01G0519700 PROTEIN"/>
    <property type="match status" value="1"/>
</dbReference>
<dbReference type="SMART" id="SM00575">
    <property type="entry name" value="ZnF_PMZ"/>
    <property type="match status" value="1"/>
</dbReference>
<proteinExistence type="predicted"/>
<dbReference type="PROSITE" id="PS50966">
    <property type="entry name" value="ZF_SWIM"/>
    <property type="match status" value="1"/>
</dbReference>
<dbReference type="InterPro" id="IPR007527">
    <property type="entry name" value="Znf_SWIM"/>
</dbReference>
<dbReference type="GO" id="GO:0008270">
    <property type="term" value="F:zinc ion binding"/>
    <property type="evidence" value="ECO:0007669"/>
    <property type="project" value="UniProtKB-KW"/>
</dbReference>
<accession>A0A118K417</accession>
<evidence type="ECO:0000256" key="2">
    <source>
        <dbReference type="ARBA" id="ARBA00022771"/>
    </source>
</evidence>
<dbReference type="InterPro" id="IPR006564">
    <property type="entry name" value="Znf_PMZ"/>
</dbReference>